<evidence type="ECO:0000256" key="1">
    <source>
        <dbReference type="SAM" id="MobiDB-lite"/>
    </source>
</evidence>
<dbReference type="AlphaFoldDB" id="A0A2V5K7I1"/>
<organism evidence="2 3">
    <name type="scientific">Paenibacillus flagellatus</name>
    <dbReference type="NCBI Taxonomy" id="2211139"/>
    <lineage>
        <taxon>Bacteria</taxon>
        <taxon>Bacillati</taxon>
        <taxon>Bacillota</taxon>
        <taxon>Bacilli</taxon>
        <taxon>Bacillales</taxon>
        <taxon>Paenibacillaceae</taxon>
        <taxon>Paenibacillus</taxon>
    </lineage>
</organism>
<accession>A0A2V5K7I1</accession>
<protein>
    <submittedName>
        <fullName evidence="2">Uncharacterized protein</fullName>
    </submittedName>
</protein>
<dbReference type="EMBL" id="QJVJ01000006">
    <property type="protein sequence ID" value="PYI53964.1"/>
    <property type="molecule type" value="Genomic_DNA"/>
</dbReference>
<comment type="caution">
    <text evidence="2">The sequence shown here is derived from an EMBL/GenBank/DDBJ whole genome shotgun (WGS) entry which is preliminary data.</text>
</comment>
<dbReference type="Proteomes" id="UP000247476">
    <property type="component" value="Unassembled WGS sequence"/>
</dbReference>
<evidence type="ECO:0000313" key="2">
    <source>
        <dbReference type="EMBL" id="PYI53964.1"/>
    </source>
</evidence>
<keyword evidence="3" id="KW-1185">Reference proteome</keyword>
<feature type="region of interest" description="Disordered" evidence="1">
    <location>
        <begin position="65"/>
        <end position="104"/>
    </location>
</feature>
<gene>
    <name evidence="2" type="ORF">DLM86_15540</name>
</gene>
<evidence type="ECO:0000313" key="3">
    <source>
        <dbReference type="Proteomes" id="UP000247476"/>
    </source>
</evidence>
<feature type="compositionally biased region" description="Basic and acidic residues" evidence="1">
    <location>
        <begin position="1"/>
        <end position="21"/>
    </location>
</feature>
<feature type="region of interest" description="Disordered" evidence="1">
    <location>
        <begin position="1"/>
        <end position="31"/>
    </location>
</feature>
<sequence length="104" mass="12231">MRHPFTRDRDIGVEPEHRIGRPDYPATRHRRERLLDNGKEVLVFFGFEKAYRGFAKNVEFVFEERHRTDRRTRQPAASDPSGLVRIGPAPSRPKTANRPPVKRR</sequence>
<reference evidence="2 3" key="1">
    <citation type="submission" date="2018-05" db="EMBL/GenBank/DDBJ databases">
        <title>Paenibacillus flagellatus sp. nov., isolated from selenium mineral soil.</title>
        <authorList>
            <person name="Dai X."/>
        </authorList>
    </citation>
    <scope>NUCLEOTIDE SEQUENCE [LARGE SCALE GENOMIC DNA]</scope>
    <source>
        <strain evidence="2 3">DXL2</strain>
    </source>
</reference>
<name>A0A2V5K7I1_9BACL</name>
<proteinExistence type="predicted"/>